<gene>
    <name evidence="2" type="ORF">SORBI_3009G084700</name>
</gene>
<name>A0A1B6P7E1_SORBI</name>
<organism evidence="2 3">
    <name type="scientific">Sorghum bicolor</name>
    <name type="common">Sorghum</name>
    <name type="synonym">Sorghum vulgare</name>
    <dbReference type="NCBI Taxonomy" id="4558"/>
    <lineage>
        <taxon>Eukaryota</taxon>
        <taxon>Viridiplantae</taxon>
        <taxon>Streptophyta</taxon>
        <taxon>Embryophyta</taxon>
        <taxon>Tracheophyta</taxon>
        <taxon>Spermatophyta</taxon>
        <taxon>Magnoliopsida</taxon>
        <taxon>Liliopsida</taxon>
        <taxon>Poales</taxon>
        <taxon>Poaceae</taxon>
        <taxon>PACMAD clade</taxon>
        <taxon>Panicoideae</taxon>
        <taxon>Andropogonodae</taxon>
        <taxon>Andropogoneae</taxon>
        <taxon>Sorghinae</taxon>
        <taxon>Sorghum</taxon>
    </lineage>
</organism>
<dbReference type="EMBL" id="CM000768">
    <property type="protein sequence ID" value="KXG21594.1"/>
    <property type="molecule type" value="Genomic_DNA"/>
</dbReference>
<evidence type="ECO:0000313" key="2">
    <source>
        <dbReference type="EMBL" id="KXG21594.1"/>
    </source>
</evidence>
<reference evidence="3" key="2">
    <citation type="journal article" date="2018" name="Plant J.">
        <title>The Sorghum bicolor reference genome: improved assembly, gene annotations, a transcriptome atlas, and signatures of genome organization.</title>
        <authorList>
            <person name="McCormick R.F."/>
            <person name="Truong S.K."/>
            <person name="Sreedasyam A."/>
            <person name="Jenkins J."/>
            <person name="Shu S."/>
            <person name="Sims D."/>
            <person name="Kennedy M."/>
            <person name="Amirebrahimi M."/>
            <person name="Weers B.D."/>
            <person name="McKinley B."/>
            <person name="Mattison A."/>
            <person name="Morishige D.T."/>
            <person name="Grimwood J."/>
            <person name="Schmutz J."/>
            <person name="Mullet J.E."/>
        </authorList>
    </citation>
    <scope>NUCLEOTIDE SEQUENCE [LARGE SCALE GENOMIC DNA]</scope>
    <source>
        <strain evidence="3">cv. BTx623</strain>
    </source>
</reference>
<proteinExistence type="predicted"/>
<feature type="compositionally biased region" description="Low complexity" evidence="1">
    <location>
        <begin position="32"/>
        <end position="52"/>
    </location>
</feature>
<sequence length="89" mass="9737">MVTPRVHPQSTGGVRPRRPPVEARPLQRARRPLAAAWPGPRARRSSAATRPPISTDLATSTFPSPLQQRRPLLPAPGMTLSHHHSMDGE</sequence>
<dbReference type="Proteomes" id="UP000000768">
    <property type="component" value="Chromosome 9"/>
</dbReference>
<feature type="region of interest" description="Disordered" evidence="1">
    <location>
        <begin position="1"/>
        <end position="89"/>
    </location>
</feature>
<keyword evidence="3" id="KW-1185">Reference proteome</keyword>
<reference evidence="2 3" key="1">
    <citation type="journal article" date="2009" name="Nature">
        <title>The Sorghum bicolor genome and the diversification of grasses.</title>
        <authorList>
            <person name="Paterson A.H."/>
            <person name="Bowers J.E."/>
            <person name="Bruggmann R."/>
            <person name="Dubchak I."/>
            <person name="Grimwood J."/>
            <person name="Gundlach H."/>
            <person name="Haberer G."/>
            <person name="Hellsten U."/>
            <person name="Mitros T."/>
            <person name="Poliakov A."/>
            <person name="Schmutz J."/>
            <person name="Spannagl M."/>
            <person name="Tang H."/>
            <person name="Wang X."/>
            <person name="Wicker T."/>
            <person name="Bharti A.K."/>
            <person name="Chapman J."/>
            <person name="Feltus F.A."/>
            <person name="Gowik U."/>
            <person name="Grigoriev I.V."/>
            <person name="Lyons E."/>
            <person name="Maher C.A."/>
            <person name="Martis M."/>
            <person name="Narechania A."/>
            <person name="Otillar R.P."/>
            <person name="Penning B.W."/>
            <person name="Salamov A.A."/>
            <person name="Wang Y."/>
            <person name="Zhang L."/>
            <person name="Carpita N.C."/>
            <person name="Freeling M."/>
            <person name="Gingle A.R."/>
            <person name="Hash C.T."/>
            <person name="Keller B."/>
            <person name="Klein P."/>
            <person name="Kresovich S."/>
            <person name="McCann M.C."/>
            <person name="Ming R."/>
            <person name="Peterson D.G."/>
            <person name="Mehboob-ur-Rahman"/>
            <person name="Ware D."/>
            <person name="Westhoff P."/>
            <person name="Mayer K.F."/>
            <person name="Messing J."/>
            <person name="Rokhsar D.S."/>
        </authorList>
    </citation>
    <scope>NUCLEOTIDE SEQUENCE [LARGE SCALE GENOMIC DNA]</scope>
    <source>
        <strain evidence="3">cv. BTx623</strain>
    </source>
</reference>
<accession>A0A1B6P7E1</accession>
<evidence type="ECO:0000313" key="3">
    <source>
        <dbReference type="Proteomes" id="UP000000768"/>
    </source>
</evidence>
<dbReference type="AlphaFoldDB" id="A0A1B6P7E1"/>
<dbReference type="InParanoid" id="A0A1B6P7E1"/>
<dbReference type="Gramene" id="KXG21594">
    <property type="protein sequence ID" value="KXG21594"/>
    <property type="gene ID" value="SORBI_3009G084700"/>
</dbReference>
<evidence type="ECO:0000256" key="1">
    <source>
        <dbReference type="SAM" id="MobiDB-lite"/>
    </source>
</evidence>
<protein>
    <submittedName>
        <fullName evidence="2">Uncharacterized protein</fullName>
    </submittedName>
</protein>